<dbReference type="Proteomes" id="UP000023758">
    <property type="component" value="Unassembled WGS sequence"/>
</dbReference>
<dbReference type="HOGENOM" id="CLU_1300471_0_0_1"/>
<name>A0A022WGI6_TRIRU</name>
<gene>
    <name evidence="1" type="ORF">H103_00568</name>
</gene>
<evidence type="ECO:0008006" key="2">
    <source>
        <dbReference type="Google" id="ProtNLM"/>
    </source>
</evidence>
<dbReference type="Gene3D" id="3.40.630.30">
    <property type="match status" value="1"/>
</dbReference>
<accession>A0A022WGI6</accession>
<proteinExistence type="predicted"/>
<dbReference type="InterPro" id="IPR052523">
    <property type="entry name" value="Trichothecene_AcTrans"/>
</dbReference>
<dbReference type="PANTHER" id="PTHR42791:SF1">
    <property type="entry name" value="N-ACETYLTRANSFERASE DOMAIN-CONTAINING PROTEIN"/>
    <property type="match status" value="1"/>
</dbReference>
<dbReference type="InterPro" id="IPR016181">
    <property type="entry name" value="Acyl_CoA_acyltransferase"/>
</dbReference>
<protein>
    <recommendedName>
        <fullName evidence="2">N-acetyltransferase domain-containing protein</fullName>
    </recommendedName>
</protein>
<organism evidence="1">
    <name type="scientific">Trichophyton rubrum CBS 288.86</name>
    <dbReference type="NCBI Taxonomy" id="1215330"/>
    <lineage>
        <taxon>Eukaryota</taxon>
        <taxon>Fungi</taxon>
        <taxon>Dikarya</taxon>
        <taxon>Ascomycota</taxon>
        <taxon>Pezizomycotina</taxon>
        <taxon>Eurotiomycetes</taxon>
        <taxon>Eurotiomycetidae</taxon>
        <taxon>Onygenales</taxon>
        <taxon>Arthrodermataceae</taxon>
        <taxon>Trichophyton</taxon>
    </lineage>
</organism>
<dbReference type="SUPFAM" id="SSF55729">
    <property type="entry name" value="Acyl-CoA N-acyltransferases (Nat)"/>
    <property type="match status" value="1"/>
</dbReference>
<evidence type="ECO:0000313" key="1">
    <source>
        <dbReference type="EMBL" id="EZF57158.1"/>
    </source>
</evidence>
<dbReference type="EMBL" id="KK207697">
    <property type="protein sequence ID" value="EZF57158.1"/>
    <property type="molecule type" value="Genomic_DNA"/>
</dbReference>
<sequence length="261" mass="29147">MESQGISREESRRQSYTVRRIQPSDFPAAAEILANDSSLGKTLYSGKEAHHSDPIDGFIQSIRSRYLSPGWVIYVAVAVPSKDDTTDHRGIIVGYAAWKRTGTSPAAQAWSDNNEWNLNGLRVTLSSLQDSLTQCFQLSKGVNSDEPSLRLEESFPSDVFPELWYLATLAVDPAYEGEGIRPLLTRRGISHAIDERVPIGLESSMRDSRVYEKMGFRLLKMTMKGGLPVSVMVWRPPGPAPERVREFQGVDSAARFRTRCP</sequence>
<dbReference type="PANTHER" id="PTHR42791">
    <property type="entry name" value="GNAT FAMILY ACETYLTRANSFERASE"/>
    <property type="match status" value="1"/>
</dbReference>
<dbReference type="OrthoDB" id="2744543at2759"/>
<reference evidence="1" key="1">
    <citation type="submission" date="2014-02" db="EMBL/GenBank/DDBJ databases">
        <title>The Genome Sequence of Trichophyton rubrum (morphotype fischeri) CBS 288.86.</title>
        <authorList>
            <consortium name="The Broad Institute Genomics Platform"/>
            <person name="Cuomo C.A."/>
            <person name="White T.C."/>
            <person name="Graser Y."/>
            <person name="Martinez-Rossi N."/>
            <person name="Heitman J."/>
            <person name="Young S.K."/>
            <person name="Zeng Q."/>
            <person name="Gargeya S."/>
            <person name="Abouelleil A."/>
            <person name="Alvarado L."/>
            <person name="Chapman S.B."/>
            <person name="Gainer-Dewar J."/>
            <person name="Goldberg J."/>
            <person name="Griggs A."/>
            <person name="Gujja S."/>
            <person name="Hansen M."/>
            <person name="Howarth C."/>
            <person name="Imamovic A."/>
            <person name="Larimer J."/>
            <person name="Martinez D."/>
            <person name="Murphy C."/>
            <person name="Pearson M.D."/>
            <person name="Persinoti G."/>
            <person name="Poon T."/>
            <person name="Priest M."/>
            <person name="Roberts A.D."/>
            <person name="Saif S."/>
            <person name="Shea T.D."/>
            <person name="Sykes S.N."/>
            <person name="Wortman J."/>
            <person name="Nusbaum C."/>
            <person name="Birren B."/>
        </authorList>
    </citation>
    <scope>NUCLEOTIDE SEQUENCE [LARGE SCALE GENOMIC DNA]</scope>
    <source>
        <strain evidence="1">CBS 288.86</strain>
    </source>
</reference>
<dbReference type="AlphaFoldDB" id="A0A022WGI6"/>